<protein>
    <submittedName>
        <fullName evidence="1">Uncharacterized protein</fullName>
    </submittedName>
</protein>
<evidence type="ECO:0000313" key="1">
    <source>
        <dbReference type="EMBL" id="GAA4053019.1"/>
    </source>
</evidence>
<accession>A0ABP7UU55</accession>
<proteinExistence type="predicted"/>
<keyword evidence="2" id="KW-1185">Reference proteome</keyword>
<organism evidence="1 2">
    <name type="scientific">Flavobacterium chungnamense</name>
    <dbReference type="NCBI Taxonomy" id="706182"/>
    <lineage>
        <taxon>Bacteria</taxon>
        <taxon>Pseudomonadati</taxon>
        <taxon>Bacteroidota</taxon>
        <taxon>Flavobacteriia</taxon>
        <taxon>Flavobacteriales</taxon>
        <taxon>Flavobacteriaceae</taxon>
        <taxon>Flavobacterium</taxon>
    </lineage>
</organism>
<evidence type="ECO:0000313" key="2">
    <source>
        <dbReference type="Proteomes" id="UP001500426"/>
    </source>
</evidence>
<dbReference type="Proteomes" id="UP001500426">
    <property type="component" value="Unassembled WGS sequence"/>
</dbReference>
<gene>
    <name evidence="1" type="ORF">GCM10022388_19170</name>
</gene>
<name>A0ABP7UU55_9FLAO</name>
<comment type="caution">
    <text evidence="1">The sequence shown here is derived from an EMBL/GenBank/DDBJ whole genome shotgun (WGS) entry which is preliminary data.</text>
</comment>
<reference evidence="2" key="1">
    <citation type="journal article" date="2019" name="Int. J. Syst. Evol. Microbiol.">
        <title>The Global Catalogue of Microorganisms (GCM) 10K type strain sequencing project: providing services to taxonomists for standard genome sequencing and annotation.</title>
        <authorList>
            <consortium name="The Broad Institute Genomics Platform"/>
            <consortium name="The Broad Institute Genome Sequencing Center for Infectious Disease"/>
            <person name="Wu L."/>
            <person name="Ma J."/>
        </authorList>
    </citation>
    <scope>NUCLEOTIDE SEQUENCE [LARGE SCALE GENOMIC DNA]</scope>
    <source>
        <strain evidence="2">JCM 17068</strain>
    </source>
</reference>
<dbReference type="EMBL" id="BAABCS010000018">
    <property type="protein sequence ID" value="GAA4053019.1"/>
    <property type="molecule type" value="Genomic_DNA"/>
</dbReference>
<sequence>MKLVFEDCSVADKWNKPPVFRNKQTMIIRNSTIKTINKTKSNFKRCFKLLKNVRSITRKVNSSIAKLISIPTIKQKILLKAKRLKLIIKGTINKPKYKLLKL</sequence>